<dbReference type="InterPro" id="IPR035979">
    <property type="entry name" value="RBD_domain_sf"/>
</dbReference>
<reference evidence="2" key="1">
    <citation type="journal article" date="2021" name="Evol. Appl.">
        <title>The genome of the Pyrenean desman and the effects of bottlenecks and inbreeding on the genomic landscape of an endangered species.</title>
        <authorList>
            <person name="Escoda L."/>
            <person name="Castresana J."/>
        </authorList>
    </citation>
    <scope>NUCLEOTIDE SEQUENCE</scope>
    <source>
        <strain evidence="2">IBE-C5619</strain>
    </source>
</reference>
<accession>A0A8J6A6H4</accession>
<dbReference type="SUPFAM" id="SSF54928">
    <property type="entry name" value="RNA-binding domain, RBD"/>
    <property type="match status" value="1"/>
</dbReference>
<evidence type="ECO:0000256" key="1">
    <source>
        <dbReference type="ARBA" id="ARBA00022884"/>
    </source>
</evidence>
<evidence type="ECO:0000313" key="3">
    <source>
        <dbReference type="Proteomes" id="UP000700334"/>
    </source>
</evidence>
<protein>
    <submittedName>
        <fullName evidence="2">Uncharacterized protein</fullName>
    </submittedName>
</protein>
<proteinExistence type="predicted"/>
<dbReference type="Proteomes" id="UP000700334">
    <property type="component" value="Unassembled WGS sequence"/>
</dbReference>
<sequence>PLKDSDRWKLFIGGLSFETTMKSLRSHFEQWENAHRLCGYERSYSFWCHPVNDYNCEVRKSVFKQEMASGFRNLGSWCIEDILEAEVLVEEAIHCPSHKTRMVVIIPGIVVAVAITIKPDFNQVLNSYQETKLRF</sequence>
<organism evidence="2 3">
    <name type="scientific">Galemys pyrenaicus</name>
    <name type="common">Iberian desman</name>
    <name type="synonym">Pyrenean desman</name>
    <dbReference type="NCBI Taxonomy" id="202257"/>
    <lineage>
        <taxon>Eukaryota</taxon>
        <taxon>Metazoa</taxon>
        <taxon>Chordata</taxon>
        <taxon>Craniata</taxon>
        <taxon>Vertebrata</taxon>
        <taxon>Euteleostomi</taxon>
        <taxon>Mammalia</taxon>
        <taxon>Eutheria</taxon>
        <taxon>Laurasiatheria</taxon>
        <taxon>Eulipotyphla</taxon>
        <taxon>Talpidae</taxon>
        <taxon>Galemys</taxon>
    </lineage>
</organism>
<gene>
    <name evidence="2" type="ORF">J0S82_007273</name>
</gene>
<dbReference type="GO" id="GO:0071013">
    <property type="term" value="C:catalytic step 2 spliceosome"/>
    <property type="evidence" value="ECO:0007669"/>
    <property type="project" value="TreeGrafter"/>
</dbReference>
<dbReference type="PANTHER" id="PTHR48026">
    <property type="entry name" value="HOMOLOGOUS TO DROSOPHILA SQD (SQUID) PROTEIN"/>
    <property type="match status" value="1"/>
</dbReference>
<name>A0A8J6A6H4_GALPY</name>
<keyword evidence="1" id="KW-0694">RNA-binding</keyword>
<evidence type="ECO:0000313" key="2">
    <source>
        <dbReference type="EMBL" id="KAG8515981.1"/>
    </source>
</evidence>
<feature type="non-terminal residue" evidence="2">
    <location>
        <position position="135"/>
    </location>
</feature>
<dbReference type="AlphaFoldDB" id="A0A8J6A6H4"/>
<comment type="caution">
    <text evidence="2">The sequence shown here is derived from an EMBL/GenBank/DDBJ whole genome shotgun (WGS) entry which is preliminary data.</text>
</comment>
<dbReference type="EMBL" id="JAGFMF010011694">
    <property type="protein sequence ID" value="KAG8515981.1"/>
    <property type="molecule type" value="Genomic_DNA"/>
</dbReference>
<dbReference type="PANTHER" id="PTHR48026:SF2">
    <property type="entry name" value="HETEROGENEOUS NUCLEAR RIBONUCLEOPROTEIN A1-RELATED"/>
    <property type="match status" value="1"/>
</dbReference>
<dbReference type="GO" id="GO:0000398">
    <property type="term" value="P:mRNA splicing, via spliceosome"/>
    <property type="evidence" value="ECO:0007669"/>
    <property type="project" value="TreeGrafter"/>
</dbReference>
<dbReference type="OrthoDB" id="9950404at2759"/>
<dbReference type="GO" id="GO:0003730">
    <property type="term" value="F:mRNA 3'-UTR binding"/>
    <property type="evidence" value="ECO:0007669"/>
    <property type="project" value="TreeGrafter"/>
</dbReference>
<keyword evidence="3" id="KW-1185">Reference proteome</keyword>